<sequence length="144" mass="16211">MELRNLKTRTESGKFDDAQYILGQVRGTIGAIRYLSHTGTPEVNGFLTAIINNVGAQWRLSQQVHNANHPNDRTAIGDFWSEWVKDFYANFVIGNARNWAREAIDGLREAWTNSADPGAQQILDALTSLDTQLETLTIDTSLWF</sequence>
<organism evidence="1 2">
    <name type="scientific">Neocucurbitaria cava</name>
    <dbReference type="NCBI Taxonomy" id="798079"/>
    <lineage>
        <taxon>Eukaryota</taxon>
        <taxon>Fungi</taxon>
        <taxon>Dikarya</taxon>
        <taxon>Ascomycota</taxon>
        <taxon>Pezizomycotina</taxon>
        <taxon>Dothideomycetes</taxon>
        <taxon>Pleosporomycetidae</taxon>
        <taxon>Pleosporales</taxon>
        <taxon>Pleosporineae</taxon>
        <taxon>Cucurbitariaceae</taxon>
        <taxon>Neocucurbitaria</taxon>
    </lineage>
</organism>
<dbReference type="Proteomes" id="UP001140560">
    <property type="component" value="Unassembled WGS sequence"/>
</dbReference>
<comment type="caution">
    <text evidence="1">The sequence shown here is derived from an EMBL/GenBank/DDBJ whole genome shotgun (WGS) entry which is preliminary data.</text>
</comment>
<accession>A0A9W8YE17</accession>
<protein>
    <submittedName>
        <fullName evidence="1">Uncharacterized protein</fullName>
    </submittedName>
</protein>
<evidence type="ECO:0000313" key="1">
    <source>
        <dbReference type="EMBL" id="KAJ4374391.1"/>
    </source>
</evidence>
<dbReference type="EMBL" id="JAPEUY010000004">
    <property type="protein sequence ID" value="KAJ4374391.1"/>
    <property type="molecule type" value="Genomic_DNA"/>
</dbReference>
<keyword evidence="2" id="KW-1185">Reference proteome</keyword>
<dbReference type="OrthoDB" id="3788706at2759"/>
<name>A0A9W8YE17_9PLEO</name>
<proteinExistence type="predicted"/>
<gene>
    <name evidence="1" type="ORF">N0V83_003132</name>
</gene>
<reference evidence="1" key="1">
    <citation type="submission" date="2022-10" db="EMBL/GenBank/DDBJ databases">
        <title>Tapping the CABI collections for fungal endophytes: first genome assemblies for Collariella, Neodidymelliopsis, Ascochyta clinopodiicola, Didymella pomorum, Didymosphaeria variabile, Neocosmospora piperis and Neocucurbitaria cava.</title>
        <authorList>
            <person name="Hill R."/>
        </authorList>
    </citation>
    <scope>NUCLEOTIDE SEQUENCE</scope>
    <source>
        <strain evidence="1">IMI 356814</strain>
    </source>
</reference>
<dbReference type="AlphaFoldDB" id="A0A9W8YE17"/>
<evidence type="ECO:0000313" key="2">
    <source>
        <dbReference type="Proteomes" id="UP001140560"/>
    </source>
</evidence>